<keyword evidence="11" id="KW-1185">Reference proteome</keyword>
<evidence type="ECO:0000256" key="3">
    <source>
        <dbReference type="ARBA" id="ARBA00022723"/>
    </source>
</evidence>
<sequence length="458" mass="52894">MLRKVPLIVILGSTGTGKTKLSIELARRFNAEIISADSMQVYKGLSIATAKATSHERSQAIHHMLDVVTTNEPFTVTHFRDMVLPIIDNLIQSSKMPIIVGGTNYYIESILWHNLVSPGVGKRKNLLSDEKLHGLEEEVQNFLQNSSLDDLMANMESIKLYEYLKLIDPPMANRLHPNNKRKIMRALEVFKDHGERLSDILKDQRRLPGASILGGPQRFQNVIIFWLQCEQETLNQRLDARIDSMVKDGLLKEIRTFYDEHVSDRNDIDYEKGVLQTIGFKEFIPYLEAYDKTNDDLIDHFVNASESCEKPQGWKMLEECLEELKLVTKRYSKKQLKWIRNRFLGRDVGAVPLVYPLDTSDVKLWNDNVMNPAFEAVEDYLNERSIKIHPVEKIQRLVEGSNEETSFFCDVCKRVFIGDYQWKLHMNSNKHKRAIAGMKKREKLLQQEANVAKETTDN</sequence>
<comment type="similarity">
    <text evidence="1 8">Belongs to the IPP transferase family.</text>
</comment>
<name>A0A1J1IEJ0_9DIPT</name>
<evidence type="ECO:0000256" key="5">
    <source>
        <dbReference type="ARBA" id="ARBA00022771"/>
    </source>
</evidence>
<dbReference type="NCBIfam" id="TIGR00174">
    <property type="entry name" value="miaA"/>
    <property type="match status" value="1"/>
</dbReference>
<dbReference type="Pfam" id="PF12171">
    <property type="entry name" value="zf-C2H2_jaz"/>
    <property type="match status" value="1"/>
</dbReference>
<dbReference type="InterPro" id="IPR027417">
    <property type="entry name" value="P-loop_NTPase"/>
</dbReference>
<dbReference type="SUPFAM" id="SSF57667">
    <property type="entry name" value="beta-beta-alpha zinc fingers"/>
    <property type="match status" value="1"/>
</dbReference>
<dbReference type="Gene3D" id="3.30.160.60">
    <property type="entry name" value="Classic Zinc Finger"/>
    <property type="match status" value="1"/>
</dbReference>
<evidence type="ECO:0000313" key="10">
    <source>
        <dbReference type="EMBL" id="CRK96849.1"/>
    </source>
</evidence>
<dbReference type="PANTHER" id="PTHR11088:SF89">
    <property type="entry name" value="TRNA DIMETHYLALLYLTRANSFERASE"/>
    <property type="match status" value="1"/>
</dbReference>
<keyword evidence="3" id="KW-0479">Metal-binding</keyword>
<keyword evidence="4 8" id="KW-0547">Nucleotide-binding</keyword>
<dbReference type="STRING" id="568069.A0A1J1IEJ0"/>
<dbReference type="GO" id="GO:0005524">
    <property type="term" value="F:ATP binding"/>
    <property type="evidence" value="ECO:0007669"/>
    <property type="project" value="UniProtKB-KW"/>
</dbReference>
<accession>A0A1J1IEJ0</accession>
<proteinExistence type="inferred from homology"/>
<dbReference type="GO" id="GO:0006400">
    <property type="term" value="P:tRNA modification"/>
    <property type="evidence" value="ECO:0007669"/>
    <property type="project" value="TreeGrafter"/>
</dbReference>
<dbReference type="EMBL" id="CVRI01000044">
    <property type="protein sequence ID" value="CRK96849.1"/>
    <property type="molecule type" value="Genomic_DNA"/>
</dbReference>
<dbReference type="InterPro" id="IPR022755">
    <property type="entry name" value="Znf_C2H2_jaz"/>
</dbReference>
<dbReference type="InterPro" id="IPR013087">
    <property type="entry name" value="Znf_C2H2_type"/>
</dbReference>
<dbReference type="Gene3D" id="3.40.50.300">
    <property type="entry name" value="P-loop containing nucleotide triphosphate hydrolases"/>
    <property type="match status" value="1"/>
</dbReference>
<dbReference type="OrthoDB" id="775260at2759"/>
<evidence type="ECO:0000259" key="9">
    <source>
        <dbReference type="PROSITE" id="PS00028"/>
    </source>
</evidence>
<evidence type="ECO:0000256" key="8">
    <source>
        <dbReference type="RuleBase" id="RU003785"/>
    </source>
</evidence>
<dbReference type="PROSITE" id="PS00028">
    <property type="entry name" value="ZINC_FINGER_C2H2_1"/>
    <property type="match status" value="1"/>
</dbReference>
<dbReference type="AlphaFoldDB" id="A0A1J1IEJ0"/>
<feature type="domain" description="C2H2-type" evidence="9">
    <location>
        <begin position="409"/>
        <end position="431"/>
    </location>
</feature>
<dbReference type="InterPro" id="IPR018022">
    <property type="entry name" value="IPT"/>
</dbReference>
<dbReference type="SUPFAM" id="SSF52540">
    <property type="entry name" value="P-loop containing nucleoside triphosphate hydrolases"/>
    <property type="match status" value="2"/>
</dbReference>
<evidence type="ECO:0000256" key="1">
    <source>
        <dbReference type="ARBA" id="ARBA00005842"/>
    </source>
</evidence>
<dbReference type="Proteomes" id="UP000183832">
    <property type="component" value="Unassembled WGS sequence"/>
</dbReference>
<dbReference type="HAMAP" id="MF_00185">
    <property type="entry name" value="IPP_trans"/>
    <property type="match status" value="1"/>
</dbReference>
<evidence type="ECO:0000256" key="7">
    <source>
        <dbReference type="ARBA" id="ARBA00022840"/>
    </source>
</evidence>
<keyword evidence="7 8" id="KW-0067">ATP-binding</keyword>
<dbReference type="PANTHER" id="PTHR11088">
    <property type="entry name" value="TRNA DIMETHYLALLYLTRANSFERASE"/>
    <property type="match status" value="1"/>
</dbReference>
<dbReference type="InterPro" id="IPR036236">
    <property type="entry name" value="Znf_C2H2_sf"/>
</dbReference>
<protein>
    <submittedName>
        <fullName evidence="10">CLUMA_CG009944, isoform A</fullName>
    </submittedName>
</protein>
<dbReference type="GO" id="GO:0008270">
    <property type="term" value="F:zinc ion binding"/>
    <property type="evidence" value="ECO:0007669"/>
    <property type="project" value="UniProtKB-KW"/>
</dbReference>
<reference evidence="10 11" key="1">
    <citation type="submission" date="2015-04" db="EMBL/GenBank/DDBJ databases">
        <authorList>
            <person name="Syromyatnikov M.Y."/>
            <person name="Popov V.N."/>
        </authorList>
    </citation>
    <scope>NUCLEOTIDE SEQUENCE [LARGE SCALE GENOMIC DNA]</scope>
</reference>
<dbReference type="InterPro" id="IPR039657">
    <property type="entry name" value="Dimethylallyltransferase"/>
</dbReference>
<organism evidence="10 11">
    <name type="scientific">Clunio marinus</name>
    <dbReference type="NCBI Taxonomy" id="568069"/>
    <lineage>
        <taxon>Eukaryota</taxon>
        <taxon>Metazoa</taxon>
        <taxon>Ecdysozoa</taxon>
        <taxon>Arthropoda</taxon>
        <taxon>Hexapoda</taxon>
        <taxon>Insecta</taxon>
        <taxon>Pterygota</taxon>
        <taxon>Neoptera</taxon>
        <taxon>Endopterygota</taxon>
        <taxon>Diptera</taxon>
        <taxon>Nematocera</taxon>
        <taxon>Chironomoidea</taxon>
        <taxon>Chironomidae</taxon>
        <taxon>Clunio</taxon>
    </lineage>
</organism>
<dbReference type="Pfam" id="PF01715">
    <property type="entry name" value="IPPT"/>
    <property type="match status" value="1"/>
</dbReference>
<evidence type="ECO:0000313" key="11">
    <source>
        <dbReference type="Proteomes" id="UP000183832"/>
    </source>
</evidence>
<evidence type="ECO:0000256" key="2">
    <source>
        <dbReference type="ARBA" id="ARBA00022679"/>
    </source>
</evidence>
<gene>
    <name evidence="10" type="ORF">CLUMA_CG009944</name>
</gene>
<dbReference type="Gene3D" id="1.10.20.140">
    <property type="match status" value="1"/>
</dbReference>
<keyword evidence="2 8" id="KW-0808">Transferase</keyword>
<evidence type="ECO:0000256" key="6">
    <source>
        <dbReference type="ARBA" id="ARBA00022833"/>
    </source>
</evidence>
<evidence type="ECO:0000256" key="4">
    <source>
        <dbReference type="ARBA" id="ARBA00022741"/>
    </source>
</evidence>
<dbReference type="GO" id="GO:0052381">
    <property type="term" value="F:tRNA dimethylallyltransferase activity"/>
    <property type="evidence" value="ECO:0007669"/>
    <property type="project" value="InterPro"/>
</dbReference>
<dbReference type="GO" id="GO:0005739">
    <property type="term" value="C:mitochondrion"/>
    <property type="evidence" value="ECO:0007669"/>
    <property type="project" value="TreeGrafter"/>
</dbReference>
<keyword evidence="5" id="KW-0863">Zinc-finger</keyword>
<keyword evidence="6" id="KW-0862">Zinc</keyword>